<dbReference type="AlphaFoldDB" id="A0A3N0YVW5"/>
<accession>A0A3N0YVW5</accession>
<dbReference type="Proteomes" id="UP000281406">
    <property type="component" value="Unassembled WGS sequence"/>
</dbReference>
<protein>
    <submittedName>
        <fullName evidence="1">Uncharacterized protein</fullName>
    </submittedName>
</protein>
<sequence>MAITTTHQNSVEKQKKLALLCGGSLKKLKVQNELFLNSEAEGNIDVAQRVDTSKDQSTSDLKGTLNTLQKSMEELHLPERPSQVICESSCVISSTACSCEWEQRSQSSKYGSICSPVAWIGASAAAMHLVKIVEIERGQMGGHRTDRPVSENRACISGHNAINT</sequence>
<gene>
    <name evidence="1" type="ORF">DPX16_15171</name>
</gene>
<evidence type="ECO:0000313" key="1">
    <source>
        <dbReference type="EMBL" id="ROL50130.1"/>
    </source>
</evidence>
<reference evidence="1 2" key="1">
    <citation type="submission" date="2018-10" db="EMBL/GenBank/DDBJ databases">
        <title>Genome assembly for a Yunnan-Guizhou Plateau 3E fish, Anabarilius grahami (Regan), and its evolutionary and genetic applications.</title>
        <authorList>
            <person name="Jiang W."/>
        </authorList>
    </citation>
    <scope>NUCLEOTIDE SEQUENCE [LARGE SCALE GENOMIC DNA]</scope>
    <source>
        <strain evidence="1">AG-KIZ</strain>
        <tissue evidence="1">Muscle</tissue>
    </source>
</reference>
<dbReference type="OrthoDB" id="5952546at2759"/>
<name>A0A3N0YVW5_ANAGA</name>
<keyword evidence="2" id="KW-1185">Reference proteome</keyword>
<organism evidence="1 2">
    <name type="scientific">Anabarilius grahami</name>
    <name type="common">Kanglang fish</name>
    <name type="synonym">Barilius grahami</name>
    <dbReference type="NCBI Taxonomy" id="495550"/>
    <lineage>
        <taxon>Eukaryota</taxon>
        <taxon>Metazoa</taxon>
        <taxon>Chordata</taxon>
        <taxon>Craniata</taxon>
        <taxon>Vertebrata</taxon>
        <taxon>Euteleostomi</taxon>
        <taxon>Actinopterygii</taxon>
        <taxon>Neopterygii</taxon>
        <taxon>Teleostei</taxon>
        <taxon>Ostariophysi</taxon>
        <taxon>Cypriniformes</taxon>
        <taxon>Xenocyprididae</taxon>
        <taxon>Xenocypridinae</taxon>
        <taxon>Xenocypridinae incertae sedis</taxon>
        <taxon>Anabarilius</taxon>
    </lineage>
</organism>
<evidence type="ECO:0000313" key="2">
    <source>
        <dbReference type="Proteomes" id="UP000281406"/>
    </source>
</evidence>
<proteinExistence type="predicted"/>
<comment type="caution">
    <text evidence="1">The sequence shown here is derived from an EMBL/GenBank/DDBJ whole genome shotgun (WGS) entry which is preliminary data.</text>
</comment>
<dbReference type="EMBL" id="RJVU01022182">
    <property type="protein sequence ID" value="ROL50130.1"/>
    <property type="molecule type" value="Genomic_DNA"/>
</dbReference>